<dbReference type="Proteomes" id="UP001237642">
    <property type="component" value="Unassembled WGS sequence"/>
</dbReference>
<dbReference type="InterPro" id="IPR057221">
    <property type="entry name" value="DUF7899"/>
</dbReference>
<evidence type="ECO:0000313" key="2">
    <source>
        <dbReference type="Proteomes" id="UP001237642"/>
    </source>
</evidence>
<protein>
    <submittedName>
        <fullName evidence="1">Uncharacterized protein</fullName>
    </submittedName>
</protein>
<name>A0AAD8J998_9APIA</name>
<proteinExistence type="predicted"/>
<reference evidence="1" key="2">
    <citation type="submission" date="2023-05" db="EMBL/GenBank/DDBJ databases">
        <authorList>
            <person name="Schelkunov M.I."/>
        </authorList>
    </citation>
    <scope>NUCLEOTIDE SEQUENCE</scope>
    <source>
        <strain evidence="1">Hsosn_3</strain>
        <tissue evidence="1">Leaf</tissue>
    </source>
</reference>
<dbReference type="AlphaFoldDB" id="A0AAD8J998"/>
<keyword evidence="2" id="KW-1185">Reference proteome</keyword>
<comment type="caution">
    <text evidence="1">The sequence shown here is derived from an EMBL/GenBank/DDBJ whole genome shotgun (WGS) entry which is preliminary data.</text>
</comment>
<sequence>MRGFELTKLTTNNVKTPNSSIEISDWRNMTPLIPPKVYSITSARGVVFVLFKQGTCFAYRQDTQEKLCILNDGVARGIQTLFYNKGNDTVLTVSVSLLDSSIDCRTTSIMFIRHGRPDLGFRILESEQLKWPTYIHFDDINQKIIASSPQDSVYIVKVFDLKTYATLYSVRDVNLRNIKIG</sequence>
<dbReference type="Pfam" id="PF25463">
    <property type="entry name" value="DUF7899"/>
    <property type="match status" value="1"/>
</dbReference>
<evidence type="ECO:0000313" key="1">
    <source>
        <dbReference type="EMBL" id="KAK1400102.1"/>
    </source>
</evidence>
<reference evidence="1" key="1">
    <citation type="submission" date="2023-02" db="EMBL/GenBank/DDBJ databases">
        <title>Genome of toxic invasive species Heracleum sosnowskyi carries increased number of genes despite the absence of recent whole-genome duplications.</title>
        <authorList>
            <person name="Schelkunov M."/>
            <person name="Shtratnikova V."/>
            <person name="Makarenko M."/>
            <person name="Klepikova A."/>
            <person name="Omelchenko D."/>
            <person name="Novikova G."/>
            <person name="Obukhova E."/>
            <person name="Bogdanov V."/>
            <person name="Penin A."/>
            <person name="Logacheva M."/>
        </authorList>
    </citation>
    <scope>NUCLEOTIDE SEQUENCE</scope>
    <source>
        <strain evidence="1">Hsosn_3</strain>
        <tissue evidence="1">Leaf</tissue>
    </source>
</reference>
<dbReference type="EMBL" id="JAUIZM010000002">
    <property type="protein sequence ID" value="KAK1400102.1"/>
    <property type="molecule type" value="Genomic_DNA"/>
</dbReference>
<gene>
    <name evidence="1" type="ORF">POM88_009965</name>
</gene>
<accession>A0AAD8J998</accession>
<dbReference type="PANTHER" id="PTHR31789">
    <property type="entry name" value="OS05G0482600 PROTEIN"/>
    <property type="match status" value="1"/>
</dbReference>
<organism evidence="1 2">
    <name type="scientific">Heracleum sosnowskyi</name>
    <dbReference type="NCBI Taxonomy" id="360622"/>
    <lineage>
        <taxon>Eukaryota</taxon>
        <taxon>Viridiplantae</taxon>
        <taxon>Streptophyta</taxon>
        <taxon>Embryophyta</taxon>
        <taxon>Tracheophyta</taxon>
        <taxon>Spermatophyta</taxon>
        <taxon>Magnoliopsida</taxon>
        <taxon>eudicotyledons</taxon>
        <taxon>Gunneridae</taxon>
        <taxon>Pentapetalae</taxon>
        <taxon>asterids</taxon>
        <taxon>campanulids</taxon>
        <taxon>Apiales</taxon>
        <taxon>Apiaceae</taxon>
        <taxon>Apioideae</taxon>
        <taxon>apioid superclade</taxon>
        <taxon>Tordylieae</taxon>
        <taxon>Tordyliinae</taxon>
        <taxon>Heracleum</taxon>
    </lineage>
</organism>
<dbReference type="PANTHER" id="PTHR31789:SF1">
    <property type="entry name" value="OS05G0482600 PROTEIN"/>
    <property type="match status" value="1"/>
</dbReference>